<proteinExistence type="predicted"/>
<name>A0A9Q0KWB9_9MAGN</name>
<feature type="compositionally biased region" description="Polar residues" evidence="1">
    <location>
        <begin position="209"/>
        <end position="226"/>
    </location>
</feature>
<gene>
    <name evidence="2" type="ORF">NE237_008783</name>
</gene>
<evidence type="ECO:0000256" key="1">
    <source>
        <dbReference type="SAM" id="MobiDB-lite"/>
    </source>
</evidence>
<dbReference type="OrthoDB" id="1931594at2759"/>
<dbReference type="GO" id="GO:0061635">
    <property type="term" value="P:regulation of protein complex stability"/>
    <property type="evidence" value="ECO:0007669"/>
    <property type="project" value="InterPro"/>
</dbReference>
<evidence type="ECO:0008006" key="4">
    <source>
        <dbReference type="Google" id="ProtNLM"/>
    </source>
</evidence>
<sequence length="226" mass="23506">MACASQALISANTCTFPSSRFLKKLHGGKGKGDQLTIRASSASNAEESDCNTEECAPDKEVGKVSMEWLAGEKTKVVGTFPPRKKGWTGYVEKDTAGQTNIYSVEPAVYIAESVISSGSAGTSSQGAENTAAIAAGVALISIAAASSILIQVSKKPPEIQISEYSGPSLSYYINKFKPAEIIEASIPAQPENSPALVESSAPEVPQVDVESNGQPESTTSDVSNVS</sequence>
<organism evidence="2 3">
    <name type="scientific">Protea cynaroides</name>
    <dbReference type="NCBI Taxonomy" id="273540"/>
    <lineage>
        <taxon>Eukaryota</taxon>
        <taxon>Viridiplantae</taxon>
        <taxon>Streptophyta</taxon>
        <taxon>Embryophyta</taxon>
        <taxon>Tracheophyta</taxon>
        <taxon>Spermatophyta</taxon>
        <taxon>Magnoliopsida</taxon>
        <taxon>Proteales</taxon>
        <taxon>Proteaceae</taxon>
        <taxon>Protea</taxon>
    </lineage>
</organism>
<dbReference type="PANTHER" id="PTHR35753">
    <property type="entry name" value="PROTEIN MAINTENANCE OF PSII UNDER HIGH LIGHT 1"/>
    <property type="match status" value="1"/>
</dbReference>
<comment type="caution">
    <text evidence="2">The sequence shown here is derived from an EMBL/GenBank/DDBJ whole genome shotgun (WGS) entry which is preliminary data.</text>
</comment>
<keyword evidence="3" id="KW-1185">Reference proteome</keyword>
<feature type="region of interest" description="Disordered" evidence="1">
    <location>
        <begin position="27"/>
        <end position="49"/>
    </location>
</feature>
<dbReference type="Proteomes" id="UP001141806">
    <property type="component" value="Unassembled WGS sequence"/>
</dbReference>
<dbReference type="InterPro" id="IPR038936">
    <property type="entry name" value="MPH1"/>
</dbReference>
<dbReference type="AlphaFoldDB" id="A0A9Q0KWB9"/>
<dbReference type="EMBL" id="JAMYWD010000002">
    <property type="protein sequence ID" value="KAJ4978003.1"/>
    <property type="molecule type" value="Genomic_DNA"/>
</dbReference>
<protein>
    <recommendedName>
        <fullName evidence="4">Protein MAINTENANCE OF PSII UNDER HIGH LIGHT 1</fullName>
    </recommendedName>
</protein>
<dbReference type="PANTHER" id="PTHR35753:SF2">
    <property type="entry name" value="PROTEIN MAINTENANCE OF PSII UNDER HIGH LIGHT 1"/>
    <property type="match status" value="1"/>
</dbReference>
<reference evidence="2" key="1">
    <citation type="journal article" date="2023" name="Plant J.">
        <title>The genome of the king protea, Protea cynaroides.</title>
        <authorList>
            <person name="Chang J."/>
            <person name="Duong T.A."/>
            <person name="Schoeman C."/>
            <person name="Ma X."/>
            <person name="Roodt D."/>
            <person name="Barker N."/>
            <person name="Li Z."/>
            <person name="Van de Peer Y."/>
            <person name="Mizrachi E."/>
        </authorList>
    </citation>
    <scope>NUCLEOTIDE SEQUENCE</scope>
    <source>
        <tissue evidence="2">Young leaves</tissue>
    </source>
</reference>
<evidence type="ECO:0000313" key="3">
    <source>
        <dbReference type="Proteomes" id="UP001141806"/>
    </source>
</evidence>
<evidence type="ECO:0000313" key="2">
    <source>
        <dbReference type="EMBL" id="KAJ4978003.1"/>
    </source>
</evidence>
<feature type="region of interest" description="Disordered" evidence="1">
    <location>
        <begin position="191"/>
        <end position="226"/>
    </location>
</feature>
<accession>A0A9Q0KWB9</accession>
<dbReference type="GO" id="GO:0009535">
    <property type="term" value="C:chloroplast thylakoid membrane"/>
    <property type="evidence" value="ECO:0007669"/>
    <property type="project" value="InterPro"/>
</dbReference>